<dbReference type="OrthoDB" id="3702761at2759"/>
<evidence type="ECO:0000313" key="2">
    <source>
        <dbReference type="Proteomes" id="UP000799753"/>
    </source>
</evidence>
<evidence type="ECO:0000313" key="1">
    <source>
        <dbReference type="EMBL" id="KAF2641591.1"/>
    </source>
</evidence>
<organism evidence="1 2">
    <name type="scientific">Massarina eburnea CBS 473.64</name>
    <dbReference type="NCBI Taxonomy" id="1395130"/>
    <lineage>
        <taxon>Eukaryota</taxon>
        <taxon>Fungi</taxon>
        <taxon>Dikarya</taxon>
        <taxon>Ascomycota</taxon>
        <taxon>Pezizomycotina</taxon>
        <taxon>Dothideomycetes</taxon>
        <taxon>Pleosporomycetidae</taxon>
        <taxon>Pleosporales</taxon>
        <taxon>Massarineae</taxon>
        <taxon>Massarinaceae</taxon>
        <taxon>Massarina</taxon>
    </lineage>
</organism>
<name>A0A6A6S3B7_9PLEO</name>
<proteinExistence type="predicted"/>
<dbReference type="AlphaFoldDB" id="A0A6A6S3B7"/>
<protein>
    <submittedName>
        <fullName evidence="1">Uncharacterized protein</fullName>
    </submittedName>
</protein>
<accession>A0A6A6S3B7</accession>
<reference evidence="1" key="1">
    <citation type="journal article" date="2020" name="Stud. Mycol.">
        <title>101 Dothideomycetes genomes: a test case for predicting lifestyles and emergence of pathogens.</title>
        <authorList>
            <person name="Haridas S."/>
            <person name="Albert R."/>
            <person name="Binder M."/>
            <person name="Bloem J."/>
            <person name="Labutti K."/>
            <person name="Salamov A."/>
            <person name="Andreopoulos B."/>
            <person name="Baker S."/>
            <person name="Barry K."/>
            <person name="Bills G."/>
            <person name="Bluhm B."/>
            <person name="Cannon C."/>
            <person name="Castanera R."/>
            <person name="Culley D."/>
            <person name="Daum C."/>
            <person name="Ezra D."/>
            <person name="Gonzalez J."/>
            <person name="Henrissat B."/>
            <person name="Kuo A."/>
            <person name="Liang C."/>
            <person name="Lipzen A."/>
            <person name="Lutzoni F."/>
            <person name="Magnuson J."/>
            <person name="Mondo S."/>
            <person name="Nolan M."/>
            <person name="Ohm R."/>
            <person name="Pangilinan J."/>
            <person name="Park H.-J."/>
            <person name="Ramirez L."/>
            <person name="Alfaro M."/>
            <person name="Sun H."/>
            <person name="Tritt A."/>
            <person name="Yoshinaga Y."/>
            <person name="Zwiers L.-H."/>
            <person name="Turgeon B."/>
            <person name="Goodwin S."/>
            <person name="Spatafora J."/>
            <person name="Crous P."/>
            <person name="Grigoriev I."/>
        </authorList>
    </citation>
    <scope>NUCLEOTIDE SEQUENCE</scope>
    <source>
        <strain evidence="1">CBS 473.64</strain>
    </source>
</reference>
<sequence>MPPALSLPSLPSELRKLIVSFLVPPLDALGPGSKNDLKNANLTHRCLSEWVPEHMFKEMCLEHVAVGMASHLERLSVERGMRRVRKYVKVILVKVPPAIRWEIGMGEDLNNLDDITIRRLYRIPNRTTAIRVTDAQRAYADEFHRALVEPFIDNRRWFHLLRDASRCWRNIFRSFPNLQEIVIGCCERLEHPKETDTAVFVTKYGRDVNLRDEIDPPFVEDATVNMGWASSIVLQNIPPGVKGLHLTIANMDNLNSYATVNRLPNLIFRSNQWLDVHPPVHITNLSVTVRGVVGVHGDLQHMSGAGSAPVIRHWIEVLSSLISLRRLEFREDPLREYNRALSFSYGRHTNTEDHILRHILHSTRMAHIDTLQLTGFLIDAQCLRETLTSNETLRFDTIVLEDVQMMEAERHDGSDDELGKDFEFLRGWKWFALYTRLSQLHPRSDLWLTRPVSNYCGAENYRLHDKYARALRKIARMHLDIDGT</sequence>
<gene>
    <name evidence="1" type="ORF">P280DRAFT_317180</name>
</gene>
<dbReference type="EMBL" id="MU006783">
    <property type="protein sequence ID" value="KAF2641591.1"/>
    <property type="molecule type" value="Genomic_DNA"/>
</dbReference>
<keyword evidence="2" id="KW-1185">Reference proteome</keyword>
<dbReference type="Proteomes" id="UP000799753">
    <property type="component" value="Unassembled WGS sequence"/>
</dbReference>